<keyword evidence="3" id="KW-1185">Reference proteome</keyword>
<sequence>MPPKTAATGKKPTHGETSAGGFTMVEAHTQVRRHLEFAIEHVAHTAEVTRAMERVPREWAVQLAMDAAQSACNLAFVRYENQPTTREALAWANWLPEKQPHRVTCDTWGRGLLKSRNAQVIEMRAGGAVHRPSTAPPTLTGRITTARSRPSTASTTTSTGARKASTAAAPVQKQRPATAQPSSSSMRADKKKVRRPATAPRKLPTPPGIKPGNSLLGGRDAEMLHGDISRSRPGTAVGSQSNTPRPILPTRSSSARSFAVHKPGVSAIHAAAATGTAPPPIRPRPQSAMPLVRPPKPPTAAAATATTSTEGKGDVLPALPSSRAGDIARTFALSLGKPSSATAGSGGRKWGTRRASSILGMLKSARESGDGLRADMALPESISER</sequence>
<organism evidence="2 3">
    <name type="scientific">Pycnococcus provasolii</name>
    <dbReference type="NCBI Taxonomy" id="41880"/>
    <lineage>
        <taxon>Eukaryota</taxon>
        <taxon>Viridiplantae</taxon>
        <taxon>Chlorophyta</taxon>
        <taxon>Pseudoscourfieldiophyceae</taxon>
        <taxon>Pseudoscourfieldiales</taxon>
        <taxon>Pycnococcaceae</taxon>
        <taxon>Pycnococcus</taxon>
    </lineage>
</organism>
<gene>
    <name evidence="2" type="ORF">PPROV_000861500</name>
</gene>
<accession>A0A830HVV3</accession>
<feature type="region of interest" description="Disordered" evidence="1">
    <location>
        <begin position="274"/>
        <end position="321"/>
    </location>
</feature>
<evidence type="ECO:0000313" key="3">
    <source>
        <dbReference type="Proteomes" id="UP000660262"/>
    </source>
</evidence>
<feature type="compositionally biased region" description="Polar residues" evidence="1">
    <location>
        <begin position="237"/>
        <end position="256"/>
    </location>
</feature>
<protein>
    <submittedName>
        <fullName evidence="2">Uncharacterized protein</fullName>
    </submittedName>
</protein>
<evidence type="ECO:0000313" key="2">
    <source>
        <dbReference type="EMBL" id="GHP09880.1"/>
    </source>
</evidence>
<feature type="compositionally biased region" description="Polar residues" evidence="1">
    <location>
        <begin position="175"/>
        <end position="186"/>
    </location>
</feature>
<name>A0A830HVV3_9CHLO</name>
<feature type="compositionally biased region" description="Basic and acidic residues" evidence="1">
    <location>
        <begin position="219"/>
        <end position="230"/>
    </location>
</feature>
<dbReference type="EMBL" id="BNJQ01000026">
    <property type="protein sequence ID" value="GHP09880.1"/>
    <property type="molecule type" value="Genomic_DNA"/>
</dbReference>
<evidence type="ECO:0000256" key="1">
    <source>
        <dbReference type="SAM" id="MobiDB-lite"/>
    </source>
</evidence>
<comment type="caution">
    <text evidence="2">The sequence shown here is derived from an EMBL/GenBank/DDBJ whole genome shotgun (WGS) entry which is preliminary data.</text>
</comment>
<feature type="compositionally biased region" description="Low complexity" evidence="1">
    <location>
        <begin position="144"/>
        <end position="169"/>
    </location>
</feature>
<feature type="region of interest" description="Disordered" evidence="1">
    <location>
        <begin position="1"/>
        <end position="22"/>
    </location>
</feature>
<feature type="region of interest" description="Disordered" evidence="1">
    <location>
        <begin position="126"/>
        <end position="257"/>
    </location>
</feature>
<reference evidence="2" key="1">
    <citation type="submission" date="2020-10" db="EMBL/GenBank/DDBJ databases">
        <title>Unveiling of a novel bifunctional photoreceptor, Dualchrome1, isolated from a cosmopolitan green alga.</title>
        <authorList>
            <person name="Suzuki S."/>
            <person name="Kawachi M."/>
        </authorList>
    </citation>
    <scope>NUCLEOTIDE SEQUENCE</scope>
    <source>
        <strain evidence="2">NIES 2893</strain>
    </source>
</reference>
<dbReference type="AlphaFoldDB" id="A0A830HVV3"/>
<proteinExistence type="predicted"/>
<dbReference type="Proteomes" id="UP000660262">
    <property type="component" value="Unassembled WGS sequence"/>
</dbReference>
<feature type="compositionally biased region" description="Low complexity" evidence="1">
    <location>
        <begin position="299"/>
        <end position="309"/>
    </location>
</feature>